<dbReference type="GO" id="GO:0016592">
    <property type="term" value="C:mediator complex"/>
    <property type="evidence" value="ECO:0007669"/>
    <property type="project" value="InterPro"/>
</dbReference>
<dbReference type="STRING" id="1076872.G8ZY06"/>
<keyword evidence="6 8" id="KW-0539">Nucleus</keyword>
<dbReference type="eggNOG" id="ENOG502RXM0">
    <property type="taxonomic scope" value="Eukaryota"/>
</dbReference>
<dbReference type="OrthoDB" id="1929813at2759"/>
<dbReference type="EMBL" id="HE616748">
    <property type="protein sequence ID" value="CCE93773.1"/>
    <property type="molecule type" value="Genomic_DNA"/>
</dbReference>
<dbReference type="AlphaFoldDB" id="G8ZY06"/>
<sequence length="220" mass="24759">MSQVYGDLTRYEEALGRLVESVDQFRPDLSCARELVEADRALGKSLDKFGLYDEVDKELQRLDRESERLNRHTARTLETLDECYRALSALPMLEQVKFEQRKVLEQRGRVNSAVLLEYATKLSKFTKAPAGVAVGPNNFVWPAEDALRRGQLAVAALHSEEITLGSTGERSGSVESSEPVQPSESAEPRKYEPRRVEPAKEEASESPVDLDLDLFDPDEF</sequence>
<evidence type="ECO:0000313" key="10">
    <source>
        <dbReference type="EMBL" id="CCE93773.1"/>
    </source>
</evidence>
<dbReference type="Proteomes" id="UP000005627">
    <property type="component" value="Chromosome 7"/>
</dbReference>
<dbReference type="HOGENOM" id="CLU_071875_0_0_1"/>
<comment type="function">
    <text evidence="8">Component of the Mediator complex, a coactivator involved in the regulated transcription of nearly all RNA polymerase II-dependent genes. Mediator functions as a bridge to convey information from gene-specific regulatory proteins to the basal RNA polymerase II transcription machinery. Mediator is recruited to promoters by direct interactions with regulatory proteins and serves as a scaffold for the assembly of a functional preinitiation complex with RNA polymerase II and the general transcription factors.</text>
</comment>
<evidence type="ECO:0000256" key="8">
    <source>
        <dbReference type="RuleBase" id="RU364141"/>
    </source>
</evidence>
<comment type="subcellular location">
    <subcellularLocation>
        <location evidence="1 8">Nucleus</location>
    </subcellularLocation>
</comment>
<dbReference type="InParanoid" id="G8ZY06"/>
<evidence type="ECO:0000256" key="6">
    <source>
        <dbReference type="ARBA" id="ARBA00023242"/>
    </source>
</evidence>
<keyword evidence="8" id="KW-0010">Activator</keyword>
<organism evidence="10 11">
    <name type="scientific">Torulaspora delbrueckii</name>
    <name type="common">Yeast</name>
    <name type="synonym">Candida colliculosa</name>
    <dbReference type="NCBI Taxonomy" id="4950"/>
    <lineage>
        <taxon>Eukaryota</taxon>
        <taxon>Fungi</taxon>
        <taxon>Dikarya</taxon>
        <taxon>Ascomycota</taxon>
        <taxon>Saccharomycotina</taxon>
        <taxon>Saccharomycetes</taxon>
        <taxon>Saccharomycetales</taxon>
        <taxon>Saccharomycetaceae</taxon>
        <taxon>Torulaspora</taxon>
    </lineage>
</organism>
<dbReference type="PANTHER" id="PTHR13208">
    <property type="entry name" value="MEDIATOR OF RNA POLYMERASE II TRANSCRIPTION SUBUNIT 4"/>
    <property type="match status" value="1"/>
</dbReference>
<comment type="similarity">
    <text evidence="2 8">Belongs to the Mediator complex subunit 4 family.</text>
</comment>
<evidence type="ECO:0000256" key="7">
    <source>
        <dbReference type="ARBA" id="ARBA00031257"/>
    </source>
</evidence>
<accession>G8ZY06</accession>
<feature type="compositionally biased region" description="Low complexity" evidence="9">
    <location>
        <begin position="171"/>
        <end position="185"/>
    </location>
</feature>
<dbReference type="PANTHER" id="PTHR13208:SF2">
    <property type="entry name" value="MEDIATOR OF RNA POLYMERASE II TRANSCRIPTION SUBUNIT 4"/>
    <property type="match status" value="1"/>
</dbReference>
<evidence type="ECO:0000313" key="11">
    <source>
        <dbReference type="Proteomes" id="UP000005627"/>
    </source>
</evidence>
<proteinExistence type="inferred from homology"/>
<dbReference type="Pfam" id="PF10018">
    <property type="entry name" value="Med4"/>
    <property type="match status" value="1"/>
</dbReference>
<feature type="region of interest" description="Disordered" evidence="9">
    <location>
        <begin position="163"/>
        <end position="220"/>
    </location>
</feature>
<evidence type="ECO:0000256" key="1">
    <source>
        <dbReference type="ARBA" id="ARBA00004123"/>
    </source>
</evidence>
<dbReference type="InterPro" id="IPR019258">
    <property type="entry name" value="Mediator_Med4"/>
</dbReference>
<dbReference type="GeneID" id="11505147"/>
<feature type="compositionally biased region" description="Acidic residues" evidence="9">
    <location>
        <begin position="208"/>
        <end position="220"/>
    </location>
</feature>
<gene>
    <name evidence="10" type="primary">TDEL0G04060</name>
    <name evidence="8" type="synonym">MED4</name>
    <name evidence="10" type="ORF">TDEL_0G04060</name>
</gene>
<name>G8ZY06_TORDE</name>
<protein>
    <recommendedName>
        <fullName evidence="3 8">Mediator of RNA polymerase II transcription subunit 4</fullName>
    </recommendedName>
    <alternativeName>
        <fullName evidence="7 8">Mediator complex subunit 4</fullName>
    </alternativeName>
</protein>
<comment type="subunit">
    <text evidence="8">Component of the Mediator complex.</text>
</comment>
<dbReference type="GO" id="GO:0060261">
    <property type="term" value="P:positive regulation of transcription initiation by RNA polymerase II"/>
    <property type="evidence" value="ECO:0007669"/>
    <property type="project" value="EnsemblFungi"/>
</dbReference>
<keyword evidence="4 8" id="KW-0805">Transcription regulation</keyword>
<dbReference type="RefSeq" id="XP_003682984.1">
    <property type="nucleotide sequence ID" value="XM_003682936.1"/>
</dbReference>
<evidence type="ECO:0000256" key="9">
    <source>
        <dbReference type="SAM" id="MobiDB-lite"/>
    </source>
</evidence>
<evidence type="ECO:0000256" key="3">
    <source>
        <dbReference type="ARBA" id="ARBA00020629"/>
    </source>
</evidence>
<keyword evidence="11" id="KW-1185">Reference proteome</keyword>
<dbReference type="GO" id="GO:0070847">
    <property type="term" value="C:core mediator complex"/>
    <property type="evidence" value="ECO:0007669"/>
    <property type="project" value="EnsemblFungi"/>
</dbReference>
<evidence type="ECO:0000256" key="2">
    <source>
        <dbReference type="ARBA" id="ARBA00009626"/>
    </source>
</evidence>
<dbReference type="GO" id="GO:0051123">
    <property type="term" value="P:RNA polymerase II preinitiation complex assembly"/>
    <property type="evidence" value="ECO:0007669"/>
    <property type="project" value="EnsemblFungi"/>
</dbReference>
<dbReference type="GO" id="GO:0003712">
    <property type="term" value="F:transcription coregulator activity"/>
    <property type="evidence" value="ECO:0007669"/>
    <property type="project" value="InterPro"/>
</dbReference>
<reference evidence="10 11" key="1">
    <citation type="journal article" date="2011" name="Proc. Natl. Acad. Sci. U.S.A.">
        <title>Evolutionary erosion of yeast sex chromosomes by mating-type switching accidents.</title>
        <authorList>
            <person name="Gordon J.L."/>
            <person name="Armisen D."/>
            <person name="Proux-Wera E."/>
            <person name="Oheigeartaigh S.S."/>
            <person name="Byrne K.P."/>
            <person name="Wolfe K.H."/>
        </authorList>
    </citation>
    <scope>NUCLEOTIDE SEQUENCE [LARGE SCALE GENOMIC DNA]</scope>
    <source>
        <strain evidence="11">ATCC 10662 / CBS 1146 / NBRC 0425 / NCYC 2629 / NRRL Y-866</strain>
    </source>
</reference>
<dbReference type="GO" id="GO:0000979">
    <property type="term" value="F:RNA polymerase II core promoter sequence-specific DNA binding"/>
    <property type="evidence" value="ECO:0007669"/>
    <property type="project" value="EnsemblFungi"/>
</dbReference>
<dbReference type="GO" id="GO:0034605">
    <property type="term" value="P:cellular response to heat"/>
    <property type="evidence" value="ECO:0007669"/>
    <property type="project" value="EnsemblFungi"/>
</dbReference>
<evidence type="ECO:0000256" key="5">
    <source>
        <dbReference type="ARBA" id="ARBA00023163"/>
    </source>
</evidence>
<feature type="compositionally biased region" description="Basic and acidic residues" evidence="9">
    <location>
        <begin position="186"/>
        <end position="203"/>
    </location>
</feature>
<dbReference type="FunCoup" id="G8ZY06">
    <property type="interactions" value="298"/>
</dbReference>
<evidence type="ECO:0000256" key="4">
    <source>
        <dbReference type="ARBA" id="ARBA00023015"/>
    </source>
</evidence>
<keyword evidence="5 8" id="KW-0804">Transcription</keyword>
<dbReference type="KEGG" id="tdl:TDEL_0G04060"/>
<dbReference type="GO" id="GO:0032968">
    <property type="term" value="P:positive regulation of transcription elongation by RNA polymerase II"/>
    <property type="evidence" value="ECO:0007669"/>
    <property type="project" value="EnsemblFungi"/>
</dbReference>